<dbReference type="AlphaFoldDB" id="A0A0S2JZR8"/>
<dbReference type="EMBL" id="CP013187">
    <property type="protein sequence ID" value="ALO41298.1"/>
    <property type="molecule type" value="Genomic_DNA"/>
</dbReference>
<protein>
    <submittedName>
        <fullName evidence="5">AraC family transcriptional regulator</fullName>
    </submittedName>
</protein>
<name>A0A0S2JZR8_9GAMM</name>
<dbReference type="GO" id="GO:0000976">
    <property type="term" value="F:transcription cis-regulatory region binding"/>
    <property type="evidence" value="ECO:0007669"/>
    <property type="project" value="TreeGrafter"/>
</dbReference>
<keyword evidence="2" id="KW-0238">DNA-binding</keyword>
<evidence type="ECO:0000259" key="4">
    <source>
        <dbReference type="PROSITE" id="PS01124"/>
    </source>
</evidence>
<keyword evidence="1" id="KW-0805">Transcription regulation</keyword>
<keyword evidence="3" id="KW-0804">Transcription</keyword>
<dbReference type="PROSITE" id="PS01124">
    <property type="entry name" value="HTH_ARAC_FAMILY_2"/>
    <property type="match status" value="1"/>
</dbReference>
<dbReference type="GO" id="GO:0005829">
    <property type="term" value="C:cytosol"/>
    <property type="evidence" value="ECO:0007669"/>
    <property type="project" value="TreeGrafter"/>
</dbReference>
<dbReference type="PANTHER" id="PTHR47894">
    <property type="entry name" value="HTH-TYPE TRANSCRIPTIONAL REGULATOR GADX"/>
    <property type="match status" value="1"/>
</dbReference>
<sequence length="329" mass="36915">MKRAKQFTISPTWQVLLKDMQLEPSMVLALAKLPADLFTRPNATLSVEGYFNLWHGIELAAGERSLPLLLAEHLSVEAFDAPLFAAVCSPNLNTALKRLQQYKPLIGPMMMDIKETAKWTGLTVSCYGYPSSLPKSVGLLELVFFTQLARLTTRHFIEPLFVQLPELPENLAEYQAYFGCKLTQGPSVQIHFSHEDTNRPFLTANAPMWAFFADELQQKLNELDATATMAERVTAVLLEALPAGHSAIEYVAEKLAMSKRTLQRKLSAEKSNFNDLLQSVRAELASHYLHESKLSLGEIAFLLGYQETNSFIRAFTQWFGQPPGSYRQG</sequence>
<organism evidence="5 6">
    <name type="scientific">Pseudoalteromonas phenolica</name>
    <dbReference type="NCBI Taxonomy" id="161398"/>
    <lineage>
        <taxon>Bacteria</taxon>
        <taxon>Pseudomonadati</taxon>
        <taxon>Pseudomonadota</taxon>
        <taxon>Gammaproteobacteria</taxon>
        <taxon>Alteromonadales</taxon>
        <taxon>Pseudoalteromonadaceae</taxon>
        <taxon>Pseudoalteromonas</taxon>
    </lineage>
</organism>
<gene>
    <name evidence="5" type="ORF">PP2015_779</name>
</gene>
<dbReference type="OrthoDB" id="513661at2"/>
<dbReference type="InterPro" id="IPR032687">
    <property type="entry name" value="AraC-type_N"/>
</dbReference>
<accession>A0A0S2JZR8</accession>
<dbReference type="SMART" id="SM00342">
    <property type="entry name" value="HTH_ARAC"/>
    <property type="match status" value="1"/>
</dbReference>
<reference evidence="5 6" key="1">
    <citation type="submission" date="2015-11" db="EMBL/GenBank/DDBJ databases">
        <authorList>
            <person name="Zhang Y."/>
            <person name="Guo Z."/>
        </authorList>
    </citation>
    <scope>NUCLEOTIDE SEQUENCE [LARGE SCALE GENOMIC DNA]</scope>
    <source>
        <strain evidence="5 6">KCTC 12086</strain>
    </source>
</reference>
<dbReference type="SUPFAM" id="SSF46689">
    <property type="entry name" value="Homeodomain-like"/>
    <property type="match status" value="1"/>
</dbReference>
<evidence type="ECO:0000313" key="5">
    <source>
        <dbReference type="EMBL" id="ALO41298.1"/>
    </source>
</evidence>
<dbReference type="InterPro" id="IPR009057">
    <property type="entry name" value="Homeodomain-like_sf"/>
</dbReference>
<dbReference type="PATRIC" id="fig|161398.10.peg.792"/>
<keyword evidence="6" id="KW-1185">Reference proteome</keyword>
<dbReference type="Proteomes" id="UP000061457">
    <property type="component" value="Chromosome I"/>
</dbReference>
<dbReference type="KEGG" id="pphe:PP2015_779"/>
<proteinExistence type="predicted"/>
<evidence type="ECO:0000313" key="6">
    <source>
        <dbReference type="Proteomes" id="UP000061457"/>
    </source>
</evidence>
<feature type="domain" description="HTH araC/xylS-type" evidence="4">
    <location>
        <begin position="231"/>
        <end position="329"/>
    </location>
</feature>
<dbReference type="GO" id="GO:0003700">
    <property type="term" value="F:DNA-binding transcription factor activity"/>
    <property type="evidence" value="ECO:0007669"/>
    <property type="project" value="InterPro"/>
</dbReference>
<evidence type="ECO:0000256" key="3">
    <source>
        <dbReference type="ARBA" id="ARBA00023163"/>
    </source>
</evidence>
<dbReference type="Pfam" id="PF12625">
    <property type="entry name" value="Arabinose_bd"/>
    <property type="match status" value="1"/>
</dbReference>
<dbReference type="Pfam" id="PF12833">
    <property type="entry name" value="HTH_18"/>
    <property type="match status" value="1"/>
</dbReference>
<dbReference type="STRING" id="161398.PP2015_779"/>
<evidence type="ECO:0000256" key="2">
    <source>
        <dbReference type="ARBA" id="ARBA00023125"/>
    </source>
</evidence>
<dbReference type="RefSeq" id="WP_058029049.1">
    <property type="nucleotide sequence ID" value="NZ_CP013187.1"/>
</dbReference>
<dbReference type="Gene3D" id="1.10.10.60">
    <property type="entry name" value="Homeodomain-like"/>
    <property type="match status" value="1"/>
</dbReference>
<dbReference type="InterPro" id="IPR018060">
    <property type="entry name" value="HTH_AraC"/>
</dbReference>
<dbReference type="InterPro" id="IPR018062">
    <property type="entry name" value="HTH_AraC-typ_CS"/>
</dbReference>
<evidence type="ECO:0000256" key="1">
    <source>
        <dbReference type="ARBA" id="ARBA00023015"/>
    </source>
</evidence>
<dbReference type="PROSITE" id="PS00041">
    <property type="entry name" value="HTH_ARAC_FAMILY_1"/>
    <property type="match status" value="1"/>
</dbReference>
<dbReference type="PANTHER" id="PTHR47894:SF4">
    <property type="entry name" value="HTH-TYPE TRANSCRIPTIONAL REGULATOR GADX"/>
    <property type="match status" value="1"/>
</dbReference>